<dbReference type="PANTHER" id="PTHR34220:SF7">
    <property type="entry name" value="SENSOR HISTIDINE KINASE YPDA"/>
    <property type="match status" value="1"/>
</dbReference>
<feature type="transmembrane region" description="Helical" evidence="1">
    <location>
        <begin position="38"/>
        <end position="56"/>
    </location>
</feature>
<reference evidence="3 4" key="1">
    <citation type="submission" date="2019-12" db="EMBL/GenBank/DDBJ databases">
        <title>Spirosoma sp. HMF4905 genome sequencing and assembly.</title>
        <authorList>
            <person name="Kang H."/>
            <person name="Cha I."/>
            <person name="Kim H."/>
            <person name="Joh K."/>
        </authorList>
    </citation>
    <scope>NUCLEOTIDE SEQUENCE [LARGE SCALE GENOMIC DNA]</scope>
    <source>
        <strain evidence="3 4">HMF4905</strain>
    </source>
</reference>
<keyword evidence="4" id="KW-1185">Reference proteome</keyword>
<keyword evidence="1" id="KW-0812">Transmembrane</keyword>
<feature type="transmembrane region" description="Helical" evidence="1">
    <location>
        <begin position="77"/>
        <end position="96"/>
    </location>
</feature>
<keyword evidence="1" id="KW-0472">Membrane</keyword>
<dbReference type="RefSeq" id="WP_157582663.1">
    <property type="nucleotide sequence ID" value="NZ_WPIN01000001.1"/>
</dbReference>
<dbReference type="EMBL" id="WPIN01000001">
    <property type="protein sequence ID" value="MVM28544.1"/>
    <property type="molecule type" value="Genomic_DNA"/>
</dbReference>
<evidence type="ECO:0000313" key="3">
    <source>
        <dbReference type="EMBL" id="MVM28544.1"/>
    </source>
</evidence>
<evidence type="ECO:0000259" key="2">
    <source>
        <dbReference type="Pfam" id="PF06580"/>
    </source>
</evidence>
<feature type="transmembrane region" description="Helical" evidence="1">
    <location>
        <begin position="12"/>
        <end position="32"/>
    </location>
</feature>
<proteinExistence type="predicted"/>
<dbReference type="AlphaFoldDB" id="A0A7K1S3Z3"/>
<dbReference type="InterPro" id="IPR010559">
    <property type="entry name" value="Sig_transdc_His_kin_internal"/>
</dbReference>
<feature type="transmembrane region" description="Helical" evidence="1">
    <location>
        <begin position="116"/>
        <end position="139"/>
    </location>
</feature>
<sequence length="341" mass="39286">MKPINDSRLRWLGPVGLFFFGNLFFRPSFWVTAAPPDLIQSALVGLGAGWLFWQLNRWFIQQFQTRFPGLARTKHRLLMWLLLIPFSVNAAVFLRFSLHFLLGSRSAIWLGTVDYLASMGIQLFYHGVYFGIYEGWYVFSQWQTIQREKDEMTKIQWQTRFHSLKNQVNPHFLFNSLNSLSALIDESPGQAIQFVDELSKMYRYLLQSNERELVLLSTELSFIESYAHLLQTRYGTGICVQVTVSEQYMNHLLPPLTLQLLVENAVKHNIVMAGRPLLIEIDTTQTGQLRVRNNLQRKNVVVISNGIGLSNISAKYQMLTPNGISIQENNGHFTVLLPLLT</sequence>
<protein>
    <recommendedName>
        <fullName evidence="2">Signal transduction histidine kinase internal region domain-containing protein</fullName>
    </recommendedName>
</protein>
<keyword evidence="1" id="KW-1133">Transmembrane helix</keyword>
<feature type="domain" description="Signal transduction histidine kinase internal region" evidence="2">
    <location>
        <begin position="160"/>
        <end position="236"/>
    </location>
</feature>
<dbReference type="GO" id="GO:0000155">
    <property type="term" value="F:phosphorelay sensor kinase activity"/>
    <property type="evidence" value="ECO:0007669"/>
    <property type="project" value="InterPro"/>
</dbReference>
<dbReference type="Proteomes" id="UP000436006">
    <property type="component" value="Unassembled WGS sequence"/>
</dbReference>
<dbReference type="PANTHER" id="PTHR34220">
    <property type="entry name" value="SENSOR HISTIDINE KINASE YPDA"/>
    <property type="match status" value="1"/>
</dbReference>
<gene>
    <name evidence="3" type="ORF">GO755_00770</name>
</gene>
<dbReference type="InterPro" id="IPR050640">
    <property type="entry name" value="Bact_2-comp_sensor_kinase"/>
</dbReference>
<accession>A0A7K1S3Z3</accession>
<dbReference type="Pfam" id="PF06580">
    <property type="entry name" value="His_kinase"/>
    <property type="match status" value="1"/>
</dbReference>
<organism evidence="3 4">
    <name type="scientific">Spirosoma arboris</name>
    <dbReference type="NCBI Taxonomy" id="2682092"/>
    <lineage>
        <taxon>Bacteria</taxon>
        <taxon>Pseudomonadati</taxon>
        <taxon>Bacteroidota</taxon>
        <taxon>Cytophagia</taxon>
        <taxon>Cytophagales</taxon>
        <taxon>Cytophagaceae</taxon>
        <taxon>Spirosoma</taxon>
    </lineage>
</organism>
<name>A0A7K1S3Z3_9BACT</name>
<evidence type="ECO:0000256" key="1">
    <source>
        <dbReference type="SAM" id="Phobius"/>
    </source>
</evidence>
<evidence type="ECO:0000313" key="4">
    <source>
        <dbReference type="Proteomes" id="UP000436006"/>
    </source>
</evidence>
<comment type="caution">
    <text evidence="3">The sequence shown here is derived from an EMBL/GenBank/DDBJ whole genome shotgun (WGS) entry which is preliminary data.</text>
</comment>
<dbReference type="GO" id="GO:0016020">
    <property type="term" value="C:membrane"/>
    <property type="evidence" value="ECO:0007669"/>
    <property type="project" value="InterPro"/>
</dbReference>